<dbReference type="AlphaFoldDB" id="A0A397TLN4"/>
<dbReference type="EMBL" id="QKYT01000009">
    <property type="protein sequence ID" value="RIA98898.1"/>
    <property type="molecule type" value="Genomic_DNA"/>
</dbReference>
<name>A0A397TLN4_9GLOM</name>
<gene>
    <name evidence="1" type="ORF">C1645_731256</name>
</gene>
<keyword evidence="2" id="KW-1185">Reference proteome</keyword>
<sequence length="163" mass="19423">MKYGINSIEDDANKIILAVLKDLDNTFFNEYLYSKDEEKSSLTLNNDNNLDLIDLSLKLANTRLDNFKFEENPNSYVKNKVYDQLKLKTYKEKYEKKRSEVRVIVKQTFVNIWKSLILSLQFMLPKSDLCEKCELMKMDIQYTTQHEKKMKTTEDYLAHLKRV</sequence>
<dbReference type="STRING" id="658196.A0A397TLN4"/>
<evidence type="ECO:0000313" key="2">
    <source>
        <dbReference type="Proteomes" id="UP000265703"/>
    </source>
</evidence>
<dbReference type="Proteomes" id="UP000265703">
    <property type="component" value="Unassembled WGS sequence"/>
</dbReference>
<organism evidence="1 2">
    <name type="scientific">Glomus cerebriforme</name>
    <dbReference type="NCBI Taxonomy" id="658196"/>
    <lineage>
        <taxon>Eukaryota</taxon>
        <taxon>Fungi</taxon>
        <taxon>Fungi incertae sedis</taxon>
        <taxon>Mucoromycota</taxon>
        <taxon>Glomeromycotina</taxon>
        <taxon>Glomeromycetes</taxon>
        <taxon>Glomerales</taxon>
        <taxon>Glomeraceae</taxon>
        <taxon>Glomus</taxon>
    </lineage>
</organism>
<evidence type="ECO:0000313" key="1">
    <source>
        <dbReference type="EMBL" id="RIA98898.1"/>
    </source>
</evidence>
<proteinExistence type="predicted"/>
<protein>
    <submittedName>
        <fullName evidence="1">Uncharacterized protein</fullName>
    </submittedName>
</protein>
<dbReference type="OrthoDB" id="2438664at2759"/>
<reference evidence="1 2" key="1">
    <citation type="submission" date="2018-06" db="EMBL/GenBank/DDBJ databases">
        <title>Comparative genomics reveals the genomic features of Rhizophagus irregularis, R. cerebriforme, R. diaphanum and Gigaspora rosea, and their symbiotic lifestyle signature.</title>
        <authorList>
            <person name="Morin E."/>
            <person name="San Clemente H."/>
            <person name="Chen E.C.H."/>
            <person name="De La Providencia I."/>
            <person name="Hainaut M."/>
            <person name="Kuo A."/>
            <person name="Kohler A."/>
            <person name="Murat C."/>
            <person name="Tang N."/>
            <person name="Roy S."/>
            <person name="Loubradou J."/>
            <person name="Henrissat B."/>
            <person name="Grigoriev I.V."/>
            <person name="Corradi N."/>
            <person name="Roux C."/>
            <person name="Martin F.M."/>
        </authorList>
    </citation>
    <scope>NUCLEOTIDE SEQUENCE [LARGE SCALE GENOMIC DNA]</scope>
    <source>
        <strain evidence="1 2">DAOM 227022</strain>
    </source>
</reference>
<accession>A0A397TLN4</accession>
<comment type="caution">
    <text evidence="1">The sequence shown here is derived from an EMBL/GenBank/DDBJ whole genome shotgun (WGS) entry which is preliminary data.</text>
</comment>